<accession>A0A9Q9Y6T7</accession>
<feature type="domain" description="CFA20" evidence="2">
    <location>
        <begin position="1"/>
        <end position="174"/>
    </location>
</feature>
<dbReference type="CTD" id="200844"/>
<feature type="compositionally biased region" description="Basic and acidic residues" evidence="1">
    <location>
        <begin position="319"/>
        <end position="331"/>
    </location>
</feature>
<dbReference type="AlphaFoldDB" id="A0A9Q9Y6T7"/>
<feature type="compositionally biased region" description="Polar residues" evidence="1">
    <location>
        <begin position="216"/>
        <end position="226"/>
    </location>
</feature>
<evidence type="ECO:0000256" key="1">
    <source>
        <dbReference type="SAM" id="MobiDB-lite"/>
    </source>
</evidence>
<proteinExistence type="predicted"/>
<dbReference type="InterPro" id="IPR007714">
    <property type="entry name" value="CFA20_dom"/>
</dbReference>
<dbReference type="PANTHER" id="PTHR12458">
    <property type="entry name" value="ORF PROTEIN"/>
    <property type="match status" value="1"/>
</dbReference>
<dbReference type="Pfam" id="PF05018">
    <property type="entry name" value="CFA20_dom"/>
    <property type="match status" value="1"/>
</dbReference>
<organism evidence="3">
    <name type="scientific">Cyprinus carpio</name>
    <name type="common">Common carp</name>
    <dbReference type="NCBI Taxonomy" id="7962"/>
    <lineage>
        <taxon>Eukaryota</taxon>
        <taxon>Metazoa</taxon>
        <taxon>Chordata</taxon>
        <taxon>Craniata</taxon>
        <taxon>Vertebrata</taxon>
        <taxon>Euteleostomi</taxon>
        <taxon>Actinopterygii</taxon>
        <taxon>Neopterygii</taxon>
        <taxon>Teleostei</taxon>
        <taxon>Ostariophysi</taxon>
        <taxon>Cypriniformes</taxon>
        <taxon>Cyprinidae</taxon>
        <taxon>Cyprininae</taxon>
        <taxon>Cyprinus</taxon>
    </lineage>
</organism>
<evidence type="ECO:0000259" key="2">
    <source>
        <dbReference type="Pfam" id="PF05018"/>
    </source>
</evidence>
<dbReference type="Proteomes" id="UP001155660">
    <property type="component" value="Chromosome A6"/>
</dbReference>
<evidence type="ECO:0000313" key="3">
    <source>
        <dbReference type="RefSeq" id="XP_042614718.1"/>
    </source>
</evidence>
<dbReference type="GeneID" id="109096992"/>
<gene>
    <name evidence="3" type="primary">cfap20dc</name>
</gene>
<feature type="compositionally biased region" description="Polar residues" evidence="1">
    <location>
        <begin position="346"/>
        <end position="355"/>
    </location>
</feature>
<dbReference type="RefSeq" id="XP_042614718.1">
    <property type="nucleotide sequence ID" value="XM_042758784.1"/>
</dbReference>
<feature type="region of interest" description="Disordered" evidence="1">
    <location>
        <begin position="216"/>
        <end position="366"/>
    </location>
</feature>
<feature type="compositionally biased region" description="Basic and acidic residues" evidence="1">
    <location>
        <begin position="299"/>
        <end position="309"/>
    </location>
</feature>
<reference evidence="3" key="1">
    <citation type="submission" date="2025-08" db="UniProtKB">
        <authorList>
            <consortium name="RefSeq"/>
        </authorList>
    </citation>
    <scope>IDENTIFICATION</scope>
    <source>
        <tissue evidence="3">Muscle</tissue>
    </source>
</reference>
<name>A0A9Q9Y6T7_CYPCA</name>
<sequence>MFRNDYQGGLTVDVFSAQGKDPMAKWKLYGRKSSISKVFDKEVKGFVYSLEGSSQTHKMQLPKDSKMTLGLIQKFLILQVNVPLGKDFSTEILVTDEEHLKKRLYLSTVHKELSATPLHARIPLTCLKRNTWCNLCIDLDSLTAEIFRGTRFLSLDGIIISACCKVRRIFTMKNEPADCMDGEISNGPKEEIPRNCQFPSEVQNVVQLVNMKTLGQTDLKSGPTNSDAEETGGVKASITRGPTPRDSSHIAFGSKVIGPPPLTARKSSTSANRKEERAKSELSLNIPSDRTENVQPRPPLERPSAEKIGSRRPQRIQYMRREKSSTDKEGGKISLNPEEPELQGKIASSSLQTPGSDLPVEDKSTDPVLRDCASIADTSGSAFKPPCAASPPECVQTTDDADLCDTETELSLCDEEYEEEVFTFSSCPHSARRNQASSNPVEDLTFGLKGHKLVTEGQRKDARLEDDFVGSESEEIPLKEIRSSGVIC</sequence>
<dbReference type="InterPro" id="IPR040441">
    <property type="entry name" value="CFA20/CFAP20DC"/>
</dbReference>
<protein>
    <submittedName>
        <fullName evidence="3">Uncharacterized protein C3orf67 homolog isoform X3</fullName>
    </submittedName>
</protein>